<comment type="caution">
    <text evidence="1">The sequence shown here is derived from an EMBL/GenBank/DDBJ whole genome shotgun (WGS) entry which is preliminary data.</text>
</comment>
<protein>
    <submittedName>
        <fullName evidence="1">Uncharacterized protein</fullName>
    </submittedName>
</protein>
<dbReference type="AntiFam" id="ANF00109">
    <property type="entry name" value="Shadow ORF (opposite afsK)"/>
</dbReference>
<evidence type="ECO:0000313" key="1">
    <source>
        <dbReference type="EMBL" id="KYF56632.1"/>
    </source>
</evidence>
<gene>
    <name evidence="1" type="ORF">BE08_35660</name>
</gene>
<dbReference type="EMBL" id="JELY01001183">
    <property type="protein sequence ID" value="KYF56632.1"/>
    <property type="molecule type" value="Genomic_DNA"/>
</dbReference>
<dbReference type="AlphaFoldDB" id="A0A150PLS6"/>
<evidence type="ECO:0000313" key="2">
    <source>
        <dbReference type="Proteomes" id="UP000075420"/>
    </source>
</evidence>
<sequence>MYATVPSSTPAFVSERREPSSVVNANCSTGTLASPKSMSWTRSSGPSSTMTLSGFTSLCTIPKSCAAFSAVASCRAMFAARSGGIGPWSMSLRSVMPRMNSITMNHAPSSSWLIS</sequence>
<reference evidence="1 2" key="1">
    <citation type="submission" date="2014-02" db="EMBL/GenBank/DDBJ databases">
        <title>The small core and large imbalanced accessory genome model reveals a collaborative survival strategy of Sorangium cellulosum strains in nature.</title>
        <authorList>
            <person name="Han K."/>
            <person name="Peng R."/>
            <person name="Blom J."/>
            <person name="Li Y.-Z."/>
        </authorList>
    </citation>
    <scope>NUCLEOTIDE SEQUENCE [LARGE SCALE GENOMIC DNA]</scope>
    <source>
        <strain evidence="1 2">So0157-25</strain>
    </source>
</reference>
<name>A0A150PLS6_SORCE</name>
<dbReference type="Proteomes" id="UP000075420">
    <property type="component" value="Unassembled WGS sequence"/>
</dbReference>
<organism evidence="1 2">
    <name type="scientific">Sorangium cellulosum</name>
    <name type="common">Polyangium cellulosum</name>
    <dbReference type="NCBI Taxonomy" id="56"/>
    <lineage>
        <taxon>Bacteria</taxon>
        <taxon>Pseudomonadati</taxon>
        <taxon>Myxococcota</taxon>
        <taxon>Polyangia</taxon>
        <taxon>Polyangiales</taxon>
        <taxon>Polyangiaceae</taxon>
        <taxon>Sorangium</taxon>
    </lineage>
</organism>
<accession>A0A150PLS6</accession>
<proteinExistence type="predicted"/>